<sequence length="132" mass="15273">MRLMLQNDEGVLKVTRIHFTSERERKRTDRAPSYQQRPLKPILNTPDLNSRTVSRDTYTQYRGITERKGDLAFINSRLHPTGLKIEPDGKVTLNGKSIDPEKLPGIWSILEYFHATVPHNYFPASDKKNPKN</sequence>
<proteinExistence type="predicted"/>
<reference evidence="2" key="2">
    <citation type="submission" date="2021-05" db="EMBL/GenBank/DDBJ databases">
        <title>Protein family content uncovers lineage relationships and bacterial pathway maintenance mechanisms in DPANN archaea.</title>
        <authorList>
            <person name="Castelle C.J."/>
            <person name="Meheust R."/>
            <person name="Jaffe A.L."/>
            <person name="Seitz K."/>
            <person name="Gong X."/>
            <person name="Baker B.J."/>
            <person name="Banfield J.F."/>
        </authorList>
    </citation>
    <scope>NUCLEOTIDE SEQUENCE</scope>
    <source>
        <strain evidence="2">RIFCSPLOWO2_01_FULL_AR10_48_17</strain>
    </source>
</reference>
<dbReference type="Proteomes" id="UP000675968">
    <property type="component" value="Unassembled WGS sequence"/>
</dbReference>
<evidence type="ECO:0000256" key="1">
    <source>
        <dbReference type="SAM" id="MobiDB-lite"/>
    </source>
</evidence>
<comment type="caution">
    <text evidence="2">The sequence shown here is derived from an EMBL/GenBank/DDBJ whole genome shotgun (WGS) entry which is preliminary data.</text>
</comment>
<organism evidence="2 3">
    <name type="scientific">Candidatus Iainarchaeum sp</name>
    <dbReference type="NCBI Taxonomy" id="3101447"/>
    <lineage>
        <taxon>Archaea</taxon>
        <taxon>Candidatus Iainarchaeota</taxon>
        <taxon>Candidatus Iainarchaeia</taxon>
        <taxon>Candidatus Iainarchaeales</taxon>
        <taxon>Candidatus Iainarchaeaceae</taxon>
        <taxon>Candidatus Iainarchaeum</taxon>
    </lineage>
</organism>
<name>A0A8T4L4P6_9ARCH</name>
<accession>A0A8T4L4P6</accession>
<reference evidence="2" key="1">
    <citation type="submission" date="2021-03" db="EMBL/GenBank/DDBJ databases">
        <authorList>
            <person name="Jaffe A."/>
        </authorList>
    </citation>
    <scope>NUCLEOTIDE SEQUENCE</scope>
    <source>
        <strain evidence="2">RIFCSPLOWO2_01_FULL_AR10_48_17</strain>
    </source>
</reference>
<protein>
    <submittedName>
        <fullName evidence="2">Uncharacterized protein</fullName>
    </submittedName>
</protein>
<dbReference type="AlphaFoldDB" id="A0A8T4L4P6"/>
<feature type="region of interest" description="Disordered" evidence="1">
    <location>
        <begin position="22"/>
        <end position="50"/>
    </location>
</feature>
<evidence type="ECO:0000313" key="3">
    <source>
        <dbReference type="Proteomes" id="UP000675968"/>
    </source>
</evidence>
<gene>
    <name evidence="2" type="ORF">J4215_02795</name>
</gene>
<evidence type="ECO:0000313" key="2">
    <source>
        <dbReference type="EMBL" id="MBS3061484.1"/>
    </source>
</evidence>
<dbReference type="EMBL" id="JAGVWC010000009">
    <property type="protein sequence ID" value="MBS3061484.1"/>
    <property type="molecule type" value="Genomic_DNA"/>
</dbReference>